<dbReference type="AlphaFoldDB" id="A0A975TU70"/>
<protein>
    <submittedName>
        <fullName evidence="2">S1 family peptidase</fullName>
    </submittedName>
</protein>
<feature type="signal peptide" evidence="1">
    <location>
        <begin position="1"/>
        <end position="22"/>
    </location>
</feature>
<accession>A0A975TU70</accession>
<gene>
    <name evidence="2" type="ORF">KUL25_20350</name>
</gene>
<dbReference type="PRINTS" id="PR00722">
    <property type="entry name" value="CHYMOTRYPSIN"/>
</dbReference>
<dbReference type="Pfam" id="PF13365">
    <property type="entry name" value="Trypsin_2"/>
    <property type="match status" value="1"/>
</dbReference>
<sequence length="245" mass="24984">MTPLRCAGLLLCTLTLTAPVHADIAGAPLSPPAFIEAQLSAIARLRGVDAASGGCTAVLVAPQAVLTAAHCARAPLVAPQVVIFPGAVPARHDVITRLSHPTPARRPALAISDYTTDLAVLLLARPVSPDVATPMPLGPPDPALPHGVYGFDNRDTADVLRGHAPCAVQVLDDGPLASDCHVVNGQSGGALVRFTEDGPRLVGILVAQLGGDAEIRSLAARPDPAHWRALADVLGLPAPAAVPAQ</sequence>
<dbReference type="Proteomes" id="UP000693972">
    <property type="component" value="Unassembled WGS sequence"/>
</dbReference>
<name>A0A975TU70_9RHOB</name>
<evidence type="ECO:0000256" key="1">
    <source>
        <dbReference type="SAM" id="SignalP"/>
    </source>
</evidence>
<dbReference type="InterPro" id="IPR009003">
    <property type="entry name" value="Peptidase_S1_PA"/>
</dbReference>
<organism evidence="2">
    <name type="scientific">Gymnodinialimonas phycosphaerae</name>
    <dbReference type="NCBI Taxonomy" id="2841589"/>
    <lineage>
        <taxon>Bacteria</taxon>
        <taxon>Pseudomonadati</taxon>
        <taxon>Pseudomonadota</taxon>
        <taxon>Alphaproteobacteria</taxon>
        <taxon>Rhodobacterales</taxon>
        <taxon>Paracoccaceae</taxon>
        <taxon>Gymnodinialimonas</taxon>
    </lineage>
</organism>
<dbReference type="EMBL" id="CP078073">
    <property type="protein sequence ID" value="QXL87723.1"/>
    <property type="molecule type" value="Genomic_DNA"/>
</dbReference>
<evidence type="ECO:0000313" key="3">
    <source>
        <dbReference type="Proteomes" id="UP000693972"/>
    </source>
</evidence>
<dbReference type="Gene3D" id="2.40.10.10">
    <property type="entry name" value="Trypsin-like serine proteases"/>
    <property type="match status" value="2"/>
</dbReference>
<keyword evidence="1" id="KW-0732">Signal</keyword>
<dbReference type="EMBL" id="JAIMBW010000001">
    <property type="protein sequence ID" value="MBY4895119.1"/>
    <property type="molecule type" value="Genomic_DNA"/>
</dbReference>
<dbReference type="InterPro" id="IPR043504">
    <property type="entry name" value="Peptidase_S1_PA_chymotrypsin"/>
</dbReference>
<evidence type="ECO:0000313" key="2">
    <source>
        <dbReference type="EMBL" id="QXL87723.1"/>
    </source>
</evidence>
<dbReference type="RefSeq" id="WP_257894576.1">
    <property type="nucleotide sequence ID" value="NZ_JAIMBW010000001.1"/>
</dbReference>
<reference evidence="2 3" key="1">
    <citation type="submission" date="2021-07" db="EMBL/GenBank/DDBJ databases">
        <title>Karlodiniumbacter phycospheric gen. nov., sp. nov., a phycosphere bacterium isolated from karlodinium veneficum.</title>
        <authorList>
            <person name="Peng Y."/>
            <person name="Jiang L."/>
            <person name="Lee J."/>
        </authorList>
    </citation>
    <scope>NUCLEOTIDE SEQUENCE</scope>
    <source>
        <strain evidence="2 3">N5</strain>
    </source>
</reference>
<dbReference type="InterPro" id="IPR001314">
    <property type="entry name" value="Peptidase_S1A"/>
</dbReference>
<feature type="chain" id="PRO_5036780711" evidence="1">
    <location>
        <begin position="23"/>
        <end position="245"/>
    </location>
</feature>
<keyword evidence="3" id="KW-1185">Reference proteome</keyword>
<dbReference type="SUPFAM" id="SSF50494">
    <property type="entry name" value="Trypsin-like serine proteases"/>
    <property type="match status" value="1"/>
</dbReference>
<proteinExistence type="predicted"/>